<dbReference type="Proteomes" id="UP001229952">
    <property type="component" value="Chromosome"/>
</dbReference>
<dbReference type="RefSeq" id="WP_306088277.1">
    <property type="nucleotide sequence ID" value="NZ_CP120992.1"/>
</dbReference>
<evidence type="ECO:0000313" key="4">
    <source>
        <dbReference type="Proteomes" id="UP001229952"/>
    </source>
</evidence>
<evidence type="ECO:0000256" key="2">
    <source>
        <dbReference type="SAM" id="SignalP"/>
    </source>
</evidence>
<evidence type="ECO:0000313" key="3">
    <source>
        <dbReference type="EMBL" id="WLQ41484.1"/>
    </source>
</evidence>
<sequence>MTHKGRILFAVALSTMSLGLTACNDDEDSSSSAQDSPSASAPASSDPGSKSPSASTGDDGAAPAGGDTTAPGTKLKIGDKAVLPFTYGTEKKGTIAVTVTAIEKGAEADMAGFGAKAKGMTPYYIRMKVENVGGTDLAYASLKLRGEPEDGGPTGIVLIGDLPGKCDNKTAPSDFTTKGASYETCSLSATKTTPITAASFDEGDAYSNSPVLWTN</sequence>
<proteinExistence type="predicted"/>
<accession>A0ABY9I4B4</accession>
<evidence type="ECO:0000256" key="1">
    <source>
        <dbReference type="SAM" id="MobiDB-lite"/>
    </source>
</evidence>
<evidence type="ECO:0008006" key="5">
    <source>
        <dbReference type="Google" id="ProtNLM"/>
    </source>
</evidence>
<name>A0ABY9I4B4_9ACTN</name>
<protein>
    <recommendedName>
        <fullName evidence="5">Lipoprotein</fullName>
    </recommendedName>
</protein>
<dbReference type="PROSITE" id="PS51257">
    <property type="entry name" value="PROKAR_LIPOPROTEIN"/>
    <property type="match status" value="1"/>
</dbReference>
<dbReference type="EMBL" id="CP120992">
    <property type="protein sequence ID" value="WLQ41484.1"/>
    <property type="molecule type" value="Genomic_DNA"/>
</dbReference>
<feature type="compositionally biased region" description="Low complexity" evidence="1">
    <location>
        <begin position="30"/>
        <end position="73"/>
    </location>
</feature>
<keyword evidence="4" id="KW-1185">Reference proteome</keyword>
<organism evidence="3 4">
    <name type="scientific">Streptomyces laculatispora</name>
    <dbReference type="NCBI Taxonomy" id="887464"/>
    <lineage>
        <taxon>Bacteria</taxon>
        <taxon>Bacillati</taxon>
        <taxon>Actinomycetota</taxon>
        <taxon>Actinomycetes</taxon>
        <taxon>Kitasatosporales</taxon>
        <taxon>Streptomycetaceae</taxon>
        <taxon>Streptomyces</taxon>
    </lineage>
</organism>
<keyword evidence="2" id="KW-0732">Signal</keyword>
<reference evidence="3 4" key="1">
    <citation type="submission" date="2023-03" db="EMBL/GenBank/DDBJ databases">
        <title>Isolation and description of six Streptomyces strains from soil environments, able to metabolize different microbial glucans.</title>
        <authorList>
            <person name="Widen T."/>
            <person name="Larsbrink J."/>
        </authorList>
    </citation>
    <scope>NUCLEOTIDE SEQUENCE [LARGE SCALE GENOMIC DNA]</scope>
    <source>
        <strain evidence="3 4">Mut2</strain>
    </source>
</reference>
<feature type="signal peptide" evidence="2">
    <location>
        <begin position="1"/>
        <end position="22"/>
    </location>
</feature>
<feature type="chain" id="PRO_5045819718" description="Lipoprotein" evidence="2">
    <location>
        <begin position="23"/>
        <end position="215"/>
    </location>
</feature>
<feature type="region of interest" description="Disordered" evidence="1">
    <location>
        <begin position="23"/>
        <end position="73"/>
    </location>
</feature>
<gene>
    <name evidence="3" type="ORF">P8A22_16715</name>
</gene>